<name>A0ABV5HYN6_9RHOB</name>
<dbReference type="InterPro" id="IPR036526">
    <property type="entry name" value="C-N_Hydrolase_sf"/>
</dbReference>
<dbReference type="RefSeq" id="WP_377067841.1">
    <property type="nucleotide sequence ID" value="NZ_JBHMEC010000009.1"/>
</dbReference>
<evidence type="ECO:0000259" key="2">
    <source>
        <dbReference type="PROSITE" id="PS50263"/>
    </source>
</evidence>
<dbReference type="PROSITE" id="PS50263">
    <property type="entry name" value="CN_HYDROLASE"/>
    <property type="match status" value="1"/>
</dbReference>
<dbReference type="PANTHER" id="PTHR43674">
    <property type="entry name" value="NITRILASE C965.09-RELATED"/>
    <property type="match status" value="1"/>
</dbReference>
<comment type="caution">
    <text evidence="3">The sequence shown here is derived from an EMBL/GenBank/DDBJ whole genome shotgun (WGS) entry which is preliminary data.</text>
</comment>
<dbReference type="EMBL" id="JBHMEC010000009">
    <property type="protein sequence ID" value="MFB9149184.1"/>
    <property type="molecule type" value="Genomic_DNA"/>
</dbReference>
<dbReference type="Pfam" id="PF00795">
    <property type="entry name" value="CN_hydrolase"/>
    <property type="match status" value="1"/>
</dbReference>
<dbReference type="InterPro" id="IPR044083">
    <property type="entry name" value="RamA-like"/>
</dbReference>
<evidence type="ECO:0000313" key="3">
    <source>
        <dbReference type="EMBL" id="MFB9149184.1"/>
    </source>
</evidence>
<evidence type="ECO:0000256" key="1">
    <source>
        <dbReference type="ARBA" id="ARBA00022801"/>
    </source>
</evidence>
<dbReference type="GO" id="GO:0016787">
    <property type="term" value="F:hydrolase activity"/>
    <property type="evidence" value="ECO:0007669"/>
    <property type="project" value="UniProtKB-KW"/>
</dbReference>
<dbReference type="InterPro" id="IPR003010">
    <property type="entry name" value="C-N_Hydrolase"/>
</dbReference>
<dbReference type="Proteomes" id="UP001589670">
    <property type="component" value="Unassembled WGS sequence"/>
</dbReference>
<proteinExistence type="predicted"/>
<dbReference type="SUPFAM" id="SSF56317">
    <property type="entry name" value="Carbon-nitrogen hydrolase"/>
    <property type="match status" value="1"/>
</dbReference>
<keyword evidence="4" id="KW-1185">Reference proteome</keyword>
<organism evidence="3 4">
    <name type="scientific">Roseovarius ramblicola</name>
    <dbReference type="NCBI Taxonomy" id="2022336"/>
    <lineage>
        <taxon>Bacteria</taxon>
        <taxon>Pseudomonadati</taxon>
        <taxon>Pseudomonadota</taxon>
        <taxon>Alphaproteobacteria</taxon>
        <taxon>Rhodobacterales</taxon>
        <taxon>Roseobacteraceae</taxon>
        <taxon>Roseovarius</taxon>
    </lineage>
</organism>
<accession>A0ABV5HYN6</accession>
<gene>
    <name evidence="3" type="ORF">ACFFU4_05390</name>
</gene>
<feature type="domain" description="CN hydrolase" evidence="2">
    <location>
        <begin position="5"/>
        <end position="240"/>
    </location>
</feature>
<protein>
    <submittedName>
        <fullName evidence="3">Carbon-nitrogen hydrolase family protein</fullName>
    </submittedName>
</protein>
<keyword evidence="1 3" id="KW-0378">Hydrolase</keyword>
<reference evidence="3 4" key="1">
    <citation type="submission" date="2024-09" db="EMBL/GenBank/DDBJ databases">
        <authorList>
            <person name="Sun Q."/>
            <person name="Mori K."/>
        </authorList>
    </citation>
    <scope>NUCLEOTIDE SEQUENCE [LARGE SCALE GENOMIC DNA]</scope>
    <source>
        <strain evidence="3 4">CECT 9424</strain>
    </source>
</reference>
<evidence type="ECO:0000313" key="4">
    <source>
        <dbReference type="Proteomes" id="UP001589670"/>
    </source>
</evidence>
<dbReference type="Gene3D" id="3.60.110.10">
    <property type="entry name" value="Carbon-nitrogen hydrolase"/>
    <property type="match status" value="1"/>
</dbReference>
<sequence>MRGVFHLAVGQAPADLPAPGNRLDWLAGILPETAAQGADLLLLPELFATGYNIGDQVAARAEHADGPTAGRIAGLARQYCVAIHYGFAERDGGAIFNAAQCFGPDGAHLGGHRKLAIPPGFERDHFTPGQGCALFTYRDVRIATLICYDAEFPEAARHVAALGAEIILVPTALGAQWGWVAQRMIPTRAYENGVFLAYANSAGDENGLRFLGESFIATPDGQDLARAGSEPSVIYGDLHLGKIAKAQARLPYLKDRLTLAFSNPDVDIG</sequence>
<dbReference type="PANTHER" id="PTHR43674:SF2">
    <property type="entry name" value="BETA-UREIDOPROPIONASE"/>
    <property type="match status" value="1"/>
</dbReference>
<dbReference type="CDD" id="cd07576">
    <property type="entry name" value="R-amidase_like"/>
    <property type="match status" value="1"/>
</dbReference>
<dbReference type="InterPro" id="IPR050345">
    <property type="entry name" value="Aliph_Amidase/BUP"/>
</dbReference>